<dbReference type="PANTHER" id="PTHR11006">
    <property type="entry name" value="PROTEIN ARGININE N-METHYLTRANSFERASE"/>
    <property type="match status" value="1"/>
</dbReference>
<proteinExistence type="predicted"/>
<dbReference type="Pfam" id="PF22528">
    <property type="entry name" value="PRMT_C"/>
    <property type="match status" value="1"/>
</dbReference>
<dbReference type="EC" id="2.1.1.319" evidence="3"/>
<dbReference type="Gene3D" id="3.40.50.150">
    <property type="entry name" value="Vaccinia Virus protein VP39"/>
    <property type="match status" value="1"/>
</dbReference>
<dbReference type="STRING" id="564608.C1N2G4"/>
<dbReference type="GO" id="GO:0070611">
    <property type="term" value="F:histone H3R2 methyltransferase activity"/>
    <property type="evidence" value="ECO:0007669"/>
    <property type="project" value="TreeGrafter"/>
</dbReference>
<keyword evidence="17" id="KW-1185">Reference proteome</keyword>
<evidence type="ECO:0000256" key="3">
    <source>
        <dbReference type="ARBA" id="ARBA00011925"/>
    </source>
</evidence>
<dbReference type="Pfam" id="PF06325">
    <property type="entry name" value="PrmA"/>
    <property type="match status" value="1"/>
</dbReference>
<keyword evidence="8" id="KW-0156">Chromatin regulator</keyword>
<evidence type="ECO:0000256" key="2">
    <source>
        <dbReference type="ARBA" id="ARBA00004496"/>
    </source>
</evidence>
<dbReference type="KEGG" id="mpp:MICPUCDRAFT_20736"/>
<protein>
    <recommendedName>
        <fullName evidence="3">type I protein arginine methyltransferase</fullName>
        <ecNumber evidence="3">2.1.1.319</ecNumber>
    </recommendedName>
</protein>
<comment type="subcellular location">
    <subcellularLocation>
        <location evidence="2">Cytoplasm</location>
    </subcellularLocation>
    <subcellularLocation>
        <location evidence="1">Nucleus</location>
    </subcellularLocation>
</comment>
<dbReference type="InterPro" id="IPR055135">
    <property type="entry name" value="PRMT_dom"/>
</dbReference>
<evidence type="ECO:0000256" key="5">
    <source>
        <dbReference type="ARBA" id="ARBA00022603"/>
    </source>
</evidence>
<dbReference type="InterPro" id="IPR029063">
    <property type="entry name" value="SAM-dependent_MTases_sf"/>
</dbReference>
<evidence type="ECO:0000256" key="14">
    <source>
        <dbReference type="SAM" id="MobiDB-lite"/>
    </source>
</evidence>
<evidence type="ECO:0000256" key="4">
    <source>
        <dbReference type="ARBA" id="ARBA00022490"/>
    </source>
</evidence>
<dbReference type="PANTHER" id="PTHR11006:SF10">
    <property type="entry name" value="HISTONE-ARGININE METHYLTRANSFERASE CARMER-RELATED"/>
    <property type="match status" value="1"/>
</dbReference>
<evidence type="ECO:0000256" key="12">
    <source>
        <dbReference type="ARBA" id="ARBA00049086"/>
    </source>
</evidence>
<evidence type="ECO:0000256" key="6">
    <source>
        <dbReference type="ARBA" id="ARBA00022679"/>
    </source>
</evidence>
<evidence type="ECO:0000259" key="15">
    <source>
        <dbReference type="Pfam" id="PF22528"/>
    </source>
</evidence>
<feature type="domain" description="Protein arginine N-methyltransferase" evidence="15">
    <location>
        <begin position="235"/>
        <end position="408"/>
    </location>
</feature>
<dbReference type="Proteomes" id="UP000001876">
    <property type="component" value="Unassembled WGS sequence"/>
</dbReference>
<dbReference type="GO" id="GO:0005634">
    <property type="term" value="C:nucleus"/>
    <property type="evidence" value="ECO:0007669"/>
    <property type="project" value="UniProtKB-SubCell"/>
</dbReference>
<sequence length="481" mass="52760">MTATEEGATEEGATATAKAKTRRAFALGFADARDLERFARDVLGDDDVVADANAAAAPTVKGPTNAFDSKISPVSAAEYFRYYAQIPQQQNMLEDAVRTGTYFTAVVERARSHFAGKIVMDVGAGSGALSFFAAAAGARRVYAIEASDMAKHCAKIVENNAHLRDVIVVIQSRVEDVADGEIAEPVDCFVSEPMGTALFNERMIESYLIARDRFGRRNPKNHPKTLNVTMFPNEGRLHVAPFRDDALHAEVANKARFWTHADFYGVDVTPLMDDAIRAYYRQCVVDAFDPGILLADATSFAWDFTTIAPESLEVIRLPTRFEIIGGARDDDDDDADADDANAASPHVVVHGIACWFDVRFGGDRGDRARYLSTAPGLPTTHWFQMRFVFEKPLVARAGDVVVGELVMRGGDNQSYVVTGEMRVETTGRGSGASHRNAQTTRVTGEWDLKDPYYRQCVHPQPGYTSKQNEKWYGSSSAVDAN</sequence>
<dbReference type="PROSITE" id="PS51678">
    <property type="entry name" value="SAM_MT_PRMT"/>
    <property type="match status" value="1"/>
</dbReference>
<dbReference type="GO" id="GO:0032259">
    <property type="term" value="P:methylation"/>
    <property type="evidence" value="ECO:0007669"/>
    <property type="project" value="UniProtKB-KW"/>
</dbReference>
<keyword evidence="10" id="KW-0804">Transcription</keyword>
<gene>
    <name evidence="16" type="ORF">MICPUCDRAFT_20736</name>
</gene>
<name>C1N2G4_MICPC</name>
<dbReference type="Gene3D" id="2.70.160.11">
    <property type="entry name" value="Hnrnp arginine n-methyltransferase1"/>
    <property type="match status" value="1"/>
</dbReference>
<evidence type="ECO:0000256" key="1">
    <source>
        <dbReference type="ARBA" id="ARBA00004123"/>
    </source>
</evidence>
<dbReference type="AlphaFoldDB" id="C1N2G4"/>
<keyword evidence="4" id="KW-0963">Cytoplasm</keyword>
<dbReference type="SUPFAM" id="SSF53335">
    <property type="entry name" value="S-adenosyl-L-methionine-dependent methyltransferases"/>
    <property type="match status" value="1"/>
</dbReference>
<keyword evidence="7 13" id="KW-0949">S-adenosyl-L-methionine</keyword>
<keyword evidence="6 13" id="KW-0808">Transferase</keyword>
<evidence type="ECO:0000313" key="16">
    <source>
        <dbReference type="EMBL" id="EEH53580.1"/>
    </source>
</evidence>
<reference evidence="16 17" key="1">
    <citation type="journal article" date="2009" name="Science">
        <title>Green evolution and dynamic adaptations revealed by genomes of the marine picoeukaryotes Micromonas.</title>
        <authorList>
            <person name="Worden A.Z."/>
            <person name="Lee J.H."/>
            <person name="Mock T."/>
            <person name="Rouze P."/>
            <person name="Simmons M.P."/>
            <person name="Aerts A.L."/>
            <person name="Allen A.E."/>
            <person name="Cuvelier M.L."/>
            <person name="Derelle E."/>
            <person name="Everett M.V."/>
            <person name="Foulon E."/>
            <person name="Grimwood J."/>
            <person name="Gundlach H."/>
            <person name="Henrissat B."/>
            <person name="Napoli C."/>
            <person name="McDonald S.M."/>
            <person name="Parker M.S."/>
            <person name="Rombauts S."/>
            <person name="Salamov A."/>
            <person name="Von Dassow P."/>
            <person name="Badger J.H."/>
            <person name="Coutinho P.M."/>
            <person name="Demir E."/>
            <person name="Dubchak I."/>
            <person name="Gentemann C."/>
            <person name="Eikrem W."/>
            <person name="Gready J.E."/>
            <person name="John U."/>
            <person name="Lanier W."/>
            <person name="Lindquist E.A."/>
            <person name="Lucas S."/>
            <person name="Mayer K.F."/>
            <person name="Moreau H."/>
            <person name="Not F."/>
            <person name="Otillar R."/>
            <person name="Panaud O."/>
            <person name="Pangilinan J."/>
            <person name="Paulsen I."/>
            <person name="Piegu B."/>
            <person name="Poliakov A."/>
            <person name="Robbens S."/>
            <person name="Schmutz J."/>
            <person name="Toulza E."/>
            <person name="Wyss T."/>
            <person name="Zelensky A."/>
            <person name="Zhou K."/>
            <person name="Armbrust E.V."/>
            <person name="Bhattacharya D."/>
            <person name="Goodenough U.W."/>
            <person name="Van de Peer Y."/>
            <person name="Grigoriev I.V."/>
        </authorList>
    </citation>
    <scope>NUCLEOTIDE SEQUENCE [LARGE SCALE GENOMIC DNA]</scope>
    <source>
        <strain evidence="16 17">CCMP1545</strain>
    </source>
</reference>
<dbReference type="GO" id="GO:0035242">
    <property type="term" value="F:protein-arginine omega-N asymmetric methyltransferase activity"/>
    <property type="evidence" value="ECO:0007669"/>
    <property type="project" value="UniProtKB-EC"/>
</dbReference>
<comment type="catalytic activity">
    <reaction evidence="12">
        <text>L-arginyl-[protein] + 2 S-adenosyl-L-methionine = N(omega),N(omega)-dimethyl-L-arginyl-[protein] + 2 S-adenosyl-L-homocysteine + 2 H(+)</text>
        <dbReference type="Rhea" id="RHEA:48096"/>
        <dbReference type="Rhea" id="RHEA-COMP:10532"/>
        <dbReference type="Rhea" id="RHEA-COMP:11991"/>
        <dbReference type="ChEBI" id="CHEBI:15378"/>
        <dbReference type="ChEBI" id="CHEBI:29965"/>
        <dbReference type="ChEBI" id="CHEBI:57856"/>
        <dbReference type="ChEBI" id="CHEBI:59789"/>
        <dbReference type="ChEBI" id="CHEBI:61897"/>
        <dbReference type="EC" id="2.1.1.319"/>
    </reaction>
</comment>
<evidence type="ECO:0000313" key="17">
    <source>
        <dbReference type="Proteomes" id="UP000001876"/>
    </source>
</evidence>
<keyword evidence="9" id="KW-0805">Transcription regulation</keyword>
<accession>C1N2G4</accession>
<dbReference type="GO" id="GO:0005737">
    <property type="term" value="C:cytoplasm"/>
    <property type="evidence" value="ECO:0007669"/>
    <property type="project" value="UniProtKB-SubCell"/>
</dbReference>
<evidence type="ECO:0000256" key="8">
    <source>
        <dbReference type="ARBA" id="ARBA00022853"/>
    </source>
</evidence>
<evidence type="ECO:0000256" key="7">
    <source>
        <dbReference type="ARBA" id="ARBA00022691"/>
    </source>
</evidence>
<evidence type="ECO:0000256" key="11">
    <source>
        <dbReference type="ARBA" id="ARBA00023242"/>
    </source>
</evidence>
<evidence type="ECO:0000256" key="10">
    <source>
        <dbReference type="ARBA" id="ARBA00023163"/>
    </source>
</evidence>
<keyword evidence="11" id="KW-0539">Nucleus</keyword>
<feature type="region of interest" description="Disordered" evidence="14">
    <location>
        <begin position="459"/>
        <end position="481"/>
    </location>
</feature>
<dbReference type="RefSeq" id="XP_003061868.1">
    <property type="nucleotide sequence ID" value="XM_003061822.1"/>
</dbReference>
<dbReference type="InterPro" id="IPR025799">
    <property type="entry name" value="Arg_MeTrfase"/>
</dbReference>
<dbReference type="eggNOG" id="KOG1500">
    <property type="taxonomic scope" value="Eukaryota"/>
</dbReference>
<organism evidence="17">
    <name type="scientific">Micromonas pusilla (strain CCMP1545)</name>
    <name type="common">Picoplanktonic green alga</name>
    <dbReference type="NCBI Taxonomy" id="564608"/>
    <lineage>
        <taxon>Eukaryota</taxon>
        <taxon>Viridiplantae</taxon>
        <taxon>Chlorophyta</taxon>
        <taxon>Mamiellophyceae</taxon>
        <taxon>Mamiellales</taxon>
        <taxon>Mamiellaceae</taxon>
        <taxon>Micromonas</taxon>
    </lineage>
</organism>
<dbReference type="EMBL" id="GG663745">
    <property type="protein sequence ID" value="EEH53580.1"/>
    <property type="molecule type" value="Genomic_DNA"/>
</dbReference>
<evidence type="ECO:0000256" key="9">
    <source>
        <dbReference type="ARBA" id="ARBA00023015"/>
    </source>
</evidence>
<dbReference type="GeneID" id="9687523"/>
<keyword evidence="5 13" id="KW-0489">Methyltransferase</keyword>
<dbReference type="OrthoDB" id="7848332at2759"/>
<dbReference type="OMA" id="CMVEGSD"/>
<evidence type="ECO:0000256" key="13">
    <source>
        <dbReference type="PROSITE-ProRule" id="PRU01015"/>
    </source>
</evidence>